<dbReference type="SUPFAM" id="SSF54211">
    <property type="entry name" value="Ribosomal protein S5 domain 2-like"/>
    <property type="match status" value="2"/>
</dbReference>
<evidence type="ECO:0000256" key="3">
    <source>
        <dbReference type="ARBA" id="ARBA00022605"/>
    </source>
</evidence>
<keyword evidence="6" id="KW-0963">Cytoplasm</keyword>
<evidence type="ECO:0000256" key="7">
    <source>
        <dbReference type="RuleBase" id="RU000599"/>
    </source>
</evidence>
<keyword evidence="4 6" id="KW-0368">Histidine biosynthesis</keyword>
<dbReference type="PROSITE" id="PS00955">
    <property type="entry name" value="IGP_DEHYDRATASE_2"/>
    <property type="match status" value="1"/>
</dbReference>
<dbReference type="AlphaFoldDB" id="A0A926DRN0"/>
<evidence type="ECO:0000256" key="2">
    <source>
        <dbReference type="ARBA" id="ARBA00016664"/>
    </source>
</evidence>
<sequence length="194" mass="21463">MRKATVQRKTNETDITVDLELDGRGDSNIQTGIGFLDHMLTLFARHGFFDLHVWAKGDLDVDCHHTVEDVGIAIGQALREALGGKEGIRRYGTMTLPMDETLMLCALDLSGRPYLNMDVTFTVPRLGALDTEMVEEFFYAVAVNAGMNLHFKQMAGTNNHHLAESMFKAFGQALDQAVGMDERIQGVRSSKGTL</sequence>
<organism evidence="8 9">
    <name type="scientific">Bianquea renquensis</name>
    <dbReference type="NCBI Taxonomy" id="2763661"/>
    <lineage>
        <taxon>Bacteria</taxon>
        <taxon>Bacillati</taxon>
        <taxon>Bacillota</taxon>
        <taxon>Clostridia</taxon>
        <taxon>Eubacteriales</taxon>
        <taxon>Bianqueaceae</taxon>
        <taxon>Bianquea</taxon>
    </lineage>
</organism>
<protein>
    <recommendedName>
        <fullName evidence="2 6">Imidazoleglycerol-phosphate dehydratase</fullName>
        <shortName evidence="6">IGPD</shortName>
        <ecNumber evidence="6 7">4.2.1.19</ecNumber>
    </recommendedName>
</protein>
<dbReference type="Gene3D" id="3.30.230.40">
    <property type="entry name" value="Imidazole glycerol phosphate dehydratase, domain 1"/>
    <property type="match status" value="2"/>
</dbReference>
<evidence type="ECO:0000256" key="5">
    <source>
        <dbReference type="ARBA" id="ARBA00023239"/>
    </source>
</evidence>
<dbReference type="HAMAP" id="MF_00076">
    <property type="entry name" value="HisB"/>
    <property type="match status" value="1"/>
</dbReference>
<dbReference type="InterPro" id="IPR020568">
    <property type="entry name" value="Ribosomal_Su5_D2-typ_SF"/>
</dbReference>
<dbReference type="PANTHER" id="PTHR23133:SF2">
    <property type="entry name" value="IMIDAZOLEGLYCEROL-PHOSPHATE DEHYDRATASE"/>
    <property type="match status" value="1"/>
</dbReference>
<dbReference type="PROSITE" id="PS00954">
    <property type="entry name" value="IGP_DEHYDRATASE_1"/>
    <property type="match status" value="1"/>
</dbReference>
<gene>
    <name evidence="6 8" type="primary">hisB</name>
    <name evidence="8" type="ORF">H8730_00620</name>
</gene>
<comment type="subcellular location">
    <subcellularLocation>
        <location evidence="6 7">Cytoplasm</location>
    </subcellularLocation>
</comment>
<dbReference type="EC" id="4.2.1.19" evidence="6 7"/>
<evidence type="ECO:0000313" key="8">
    <source>
        <dbReference type="EMBL" id="MBC8542054.1"/>
    </source>
</evidence>
<dbReference type="GO" id="GO:0000105">
    <property type="term" value="P:L-histidine biosynthetic process"/>
    <property type="evidence" value="ECO:0007669"/>
    <property type="project" value="UniProtKB-UniRule"/>
</dbReference>
<dbReference type="Pfam" id="PF00475">
    <property type="entry name" value="IGPD"/>
    <property type="match status" value="1"/>
</dbReference>
<dbReference type="Proteomes" id="UP000657006">
    <property type="component" value="Unassembled WGS sequence"/>
</dbReference>
<dbReference type="EMBL" id="JACRSQ010000001">
    <property type="protein sequence ID" value="MBC8542054.1"/>
    <property type="molecule type" value="Genomic_DNA"/>
</dbReference>
<evidence type="ECO:0000256" key="6">
    <source>
        <dbReference type="HAMAP-Rule" id="MF_00076"/>
    </source>
</evidence>
<dbReference type="InterPro" id="IPR000807">
    <property type="entry name" value="ImidazoleglycerolP_deHydtase"/>
</dbReference>
<reference evidence="8" key="1">
    <citation type="submission" date="2020-08" db="EMBL/GenBank/DDBJ databases">
        <title>Genome public.</title>
        <authorList>
            <person name="Liu C."/>
            <person name="Sun Q."/>
        </authorList>
    </citation>
    <scope>NUCLEOTIDE SEQUENCE</scope>
    <source>
        <strain evidence="8">NSJ-32</strain>
    </source>
</reference>
<dbReference type="NCBIfam" id="NF002111">
    <property type="entry name" value="PRK00951.2-1"/>
    <property type="match status" value="1"/>
</dbReference>
<dbReference type="CDD" id="cd07914">
    <property type="entry name" value="IGPD"/>
    <property type="match status" value="1"/>
</dbReference>
<keyword evidence="3 6" id="KW-0028">Amino-acid biosynthesis</keyword>
<comment type="similarity">
    <text evidence="6 7">Belongs to the imidazoleglycerol-phosphate dehydratase family.</text>
</comment>
<dbReference type="RefSeq" id="WP_249289134.1">
    <property type="nucleotide sequence ID" value="NZ_JACRSQ010000001.1"/>
</dbReference>
<keyword evidence="5 6" id="KW-0456">Lyase</keyword>
<evidence type="ECO:0000313" key="9">
    <source>
        <dbReference type="Proteomes" id="UP000657006"/>
    </source>
</evidence>
<proteinExistence type="inferred from homology"/>
<dbReference type="GO" id="GO:0005737">
    <property type="term" value="C:cytoplasm"/>
    <property type="evidence" value="ECO:0007669"/>
    <property type="project" value="UniProtKB-SubCell"/>
</dbReference>
<accession>A0A926DRN0</accession>
<name>A0A926DRN0_9FIRM</name>
<evidence type="ECO:0000256" key="4">
    <source>
        <dbReference type="ARBA" id="ARBA00023102"/>
    </source>
</evidence>
<dbReference type="GO" id="GO:0004424">
    <property type="term" value="F:imidazoleglycerol-phosphate dehydratase activity"/>
    <property type="evidence" value="ECO:0007669"/>
    <property type="project" value="UniProtKB-UniRule"/>
</dbReference>
<dbReference type="InterPro" id="IPR038494">
    <property type="entry name" value="IGPD_sf"/>
</dbReference>
<keyword evidence="9" id="KW-1185">Reference proteome</keyword>
<evidence type="ECO:0000256" key="1">
    <source>
        <dbReference type="ARBA" id="ARBA00005047"/>
    </source>
</evidence>
<comment type="pathway">
    <text evidence="1 6 7">Amino-acid biosynthesis; L-histidine biosynthesis; L-histidine from 5-phospho-alpha-D-ribose 1-diphosphate: step 6/9.</text>
</comment>
<dbReference type="InterPro" id="IPR020565">
    <property type="entry name" value="ImidazoleglycerP_deHydtase_CS"/>
</dbReference>
<comment type="catalytic activity">
    <reaction evidence="6 7">
        <text>D-erythro-1-(imidazol-4-yl)glycerol 3-phosphate = 3-(imidazol-4-yl)-2-oxopropyl phosphate + H2O</text>
        <dbReference type="Rhea" id="RHEA:11040"/>
        <dbReference type="ChEBI" id="CHEBI:15377"/>
        <dbReference type="ChEBI" id="CHEBI:57766"/>
        <dbReference type="ChEBI" id="CHEBI:58278"/>
        <dbReference type="EC" id="4.2.1.19"/>
    </reaction>
</comment>
<dbReference type="NCBIfam" id="NF002114">
    <property type="entry name" value="PRK00951.2-4"/>
    <property type="match status" value="1"/>
</dbReference>
<dbReference type="FunFam" id="3.30.230.40:FF:000003">
    <property type="entry name" value="Imidazoleglycerol-phosphate dehydratase HisB"/>
    <property type="match status" value="1"/>
</dbReference>
<comment type="caution">
    <text evidence="8">The sequence shown here is derived from an EMBL/GenBank/DDBJ whole genome shotgun (WGS) entry which is preliminary data.</text>
</comment>
<dbReference type="FunFam" id="3.30.230.40:FF:000001">
    <property type="entry name" value="Imidazoleglycerol-phosphate dehydratase HisB"/>
    <property type="match status" value="1"/>
</dbReference>
<dbReference type="PANTHER" id="PTHR23133">
    <property type="entry name" value="IMIDAZOLEGLYCEROL-PHOSPHATE DEHYDRATASE HIS7"/>
    <property type="match status" value="1"/>
</dbReference>